<comment type="caution">
    <text evidence="2">The sequence shown here is derived from an EMBL/GenBank/DDBJ whole genome shotgun (WGS) entry which is preliminary data.</text>
</comment>
<name>A0AAV4T6F0_9ARAC</name>
<dbReference type="Proteomes" id="UP001054837">
    <property type="component" value="Unassembled WGS sequence"/>
</dbReference>
<keyword evidence="3" id="KW-1185">Reference proteome</keyword>
<organism evidence="2 3">
    <name type="scientific">Caerostris darwini</name>
    <dbReference type="NCBI Taxonomy" id="1538125"/>
    <lineage>
        <taxon>Eukaryota</taxon>
        <taxon>Metazoa</taxon>
        <taxon>Ecdysozoa</taxon>
        <taxon>Arthropoda</taxon>
        <taxon>Chelicerata</taxon>
        <taxon>Arachnida</taxon>
        <taxon>Araneae</taxon>
        <taxon>Araneomorphae</taxon>
        <taxon>Entelegynae</taxon>
        <taxon>Araneoidea</taxon>
        <taxon>Araneidae</taxon>
        <taxon>Caerostris</taxon>
    </lineage>
</organism>
<accession>A0AAV4T6F0</accession>
<protein>
    <submittedName>
        <fullName evidence="2">RNA-binding protein 38</fullName>
    </submittedName>
</protein>
<dbReference type="EMBL" id="BPLQ01009040">
    <property type="protein sequence ID" value="GIY41279.1"/>
    <property type="molecule type" value="Genomic_DNA"/>
</dbReference>
<feature type="region of interest" description="Disordered" evidence="1">
    <location>
        <begin position="185"/>
        <end position="212"/>
    </location>
</feature>
<gene>
    <name evidence="2" type="primary">rbm38</name>
    <name evidence="2" type="ORF">CDAR_303901</name>
</gene>
<evidence type="ECO:0000313" key="3">
    <source>
        <dbReference type="Proteomes" id="UP001054837"/>
    </source>
</evidence>
<proteinExistence type="predicted"/>
<evidence type="ECO:0000256" key="1">
    <source>
        <dbReference type="SAM" id="MobiDB-lite"/>
    </source>
</evidence>
<dbReference type="AlphaFoldDB" id="A0AAV4T6F0"/>
<sequence length="212" mass="22405">MLTTHGCCETCFICPQDMGTELISVAIALFKSEFVVESHLEQPLHGRVTKGLIVTPSYSYHDHYLLNEPFRVPQHYLYPSTFLQTPGLILSGPAAGHAPLSPAAAAAVASPFYTEYAATYPPQFPNGLEVAGYAPFAAATLASTSAGHHHPHTNGAGTAAAAAALPPYLPPAAAHAYTYALQPPSHHQAIPTGAPAHFPVSYPAQPQDARMQ</sequence>
<reference evidence="2 3" key="1">
    <citation type="submission" date="2021-06" db="EMBL/GenBank/DDBJ databases">
        <title>Caerostris darwini draft genome.</title>
        <authorList>
            <person name="Kono N."/>
            <person name="Arakawa K."/>
        </authorList>
    </citation>
    <scope>NUCLEOTIDE SEQUENCE [LARGE SCALE GENOMIC DNA]</scope>
</reference>
<evidence type="ECO:0000313" key="2">
    <source>
        <dbReference type="EMBL" id="GIY41279.1"/>
    </source>
</evidence>